<evidence type="ECO:0000313" key="1">
    <source>
        <dbReference type="EMBL" id="MBM9503076.1"/>
    </source>
</evidence>
<gene>
    <name evidence="1" type="ORF">ITX44_00710</name>
</gene>
<keyword evidence="2" id="KW-1185">Reference proteome</keyword>
<dbReference type="EMBL" id="JADKYB010000001">
    <property type="protein sequence ID" value="MBM9503076.1"/>
    <property type="molecule type" value="Genomic_DNA"/>
</dbReference>
<dbReference type="RefSeq" id="WP_205354961.1">
    <property type="nucleotide sequence ID" value="NZ_JADKYB010000001.1"/>
</dbReference>
<proteinExistence type="predicted"/>
<accession>A0ABS2TIA9</accession>
<evidence type="ECO:0000313" key="2">
    <source>
        <dbReference type="Proteomes" id="UP000749040"/>
    </source>
</evidence>
<comment type="caution">
    <text evidence="1">The sequence shown here is derived from an EMBL/GenBank/DDBJ whole genome shotgun (WGS) entry which is preliminary data.</text>
</comment>
<sequence>MSQGKAAGVHLFMVEVDRYTESAHVLADKVGAYADYYARCVHDPALPSSLVPRRTTAGGPGTVAHWQTLYPRTGLPGWPPLAIVLTGAGTAALDNRIRTVAGLSREHWAPERRAHLHYRADPDGPSAMAACTYADLRTTWVWARTIRA</sequence>
<organism evidence="1 2">
    <name type="scientific">Actinacidiphila acididurans</name>
    <dbReference type="NCBI Taxonomy" id="2784346"/>
    <lineage>
        <taxon>Bacteria</taxon>
        <taxon>Bacillati</taxon>
        <taxon>Actinomycetota</taxon>
        <taxon>Actinomycetes</taxon>
        <taxon>Kitasatosporales</taxon>
        <taxon>Streptomycetaceae</taxon>
        <taxon>Actinacidiphila</taxon>
    </lineage>
</organism>
<dbReference type="Proteomes" id="UP000749040">
    <property type="component" value="Unassembled WGS sequence"/>
</dbReference>
<name>A0ABS2TIA9_9ACTN</name>
<reference evidence="1 2" key="1">
    <citation type="submission" date="2021-01" db="EMBL/GenBank/DDBJ databases">
        <title>Streptomyces acididurans sp. nov., isolated from a peat swamp forest soil.</title>
        <authorList>
            <person name="Chantavorakit T."/>
            <person name="Duangmal K."/>
        </authorList>
    </citation>
    <scope>NUCLEOTIDE SEQUENCE [LARGE SCALE GENOMIC DNA]</scope>
    <source>
        <strain evidence="1 2">KK5PA1</strain>
    </source>
</reference>
<protein>
    <submittedName>
        <fullName evidence="1">Uncharacterized protein</fullName>
    </submittedName>
</protein>